<evidence type="ECO:0000256" key="1">
    <source>
        <dbReference type="SAM" id="SignalP"/>
    </source>
</evidence>
<reference evidence="3" key="1">
    <citation type="submission" date="2022-11" db="UniProtKB">
        <authorList>
            <consortium name="WormBaseParasite"/>
        </authorList>
    </citation>
    <scope>IDENTIFICATION</scope>
</reference>
<protein>
    <submittedName>
        <fullName evidence="3">Uncharacterized protein</fullName>
    </submittedName>
</protein>
<feature type="signal peptide" evidence="1">
    <location>
        <begin position="1"/>
        <end position="17"/>
    </location>
</feature>
<name>A0A914YMA2_9BILA</name>
<keyword evidence="1" id="KW-0732">Signal</keyword>
<feature type="chain" id="PRO_5037962957" evidence="1">
    <location>
        <begin position="18"/>
        <end position="150"/>
    </location>
</feature>
<proteinExistence type="predicted"/>
<accession>A0A914YMA2</accession>
<dbReference type="Proteomes" id="UP000887577">
    <property type="component" value="Unplaced"/>
</dbReference>
<dbReference type="AlphaFoldDB" id="A0A914YMA2"/>
<organism evidence="2 3">
    <name type="scientific">Panagrolaimus superbus</name>
    <dbReference type="NCBI Taxonomy" id="310955"/>
    <lineage>
        <taxon>Eukaryota</taxon>
        <taxon>Metazoa</taxon>
        <taxon>Ecdysozoa</taxon>
        <taxon>Nematoda</taxon>
        <taxon>Chromadorea</taxon>
        <taxon>Rhabditida</taxon>
        <taxon>Tylenchina</taxon>
        <taxon>Panagrolaimomorpha</taxon>
        <taxon>Panagrolaimoidea</taxon>
        <taxon>Panagrolaimidae</taxon>
        <taxon>Panagrolaimus</taxon>
    </lineage>
</organism>
<evidence type="ECO:0000313" key="3">
    <source>
        <dbReference type="WBParaSite" id="PSU_v2.g20051.t1"/>
    </source>
</evidence>
<keyword evidence="2" id="KW-1185">Reference proteome</keyword>
<sequence length="150" mass="17156">MIIKVFLFVLFVWACEGYSTNVRYDYVWTTKSIDYYLWNENPDKINILEPLVNTTLSTLETNVGNLITWKRVTEAQARSKDRYIVFVLAKARCITSTFAAKAGSIIPLSNEYGCDTYTGIHNILRALGWFKFWGNIEDCGKNNLFASTIG</sequence>
<dbReference type="WBParaSite" id="PSU_v2.g20051.t1">
    <property type="protein sequence ID" value="PSU_v2.g20051.t1"/>
    <property type="gene ID" value="PSU_v2.g20051"/>
</dbReference>
<evidence type="ECO:0000313" key="2">
    <source>
        <dbReference type="Proteomes" id="UP000887577"/>
    </source>
</evidence>